<evidence type="ECO:0000313" key="1">
    <source>
        <dbReference type="EMBL" id="QJA89367.1"/>
    </source>
</evidence>
<proteinExistence type="predicted"/>
<accession>A0A6M3L3T1</accession>
<gene>
    <name evidence="1" type="ORF">MM415B02562_0010</name>
</gene>
<protein>
    <submittedName>
        <fullName evidence="1">Uncharacterized protein</fullName>
    </submittedName>
</protein>
<name>A0A6M3L3T1_9ZZZZ</name>
<dbReference type="EMBL" id="MT142841">
    <property type="protein sequence ID" value="QJA89367.1"/>
    <property type="molecule type" value="Genomic_DNA"/>
</dbReference>
<reference evidence="1" key="1">
    <citation type="submission" date="2020-03" db="EMBL/GenBank/DDBJ databases">
        <title>The deep terrestrial virosphere.</title>
        <authorList>
            <person name="Holmfeldt K."/>
            <person name="Nilsson E."/>
            <person name="Simone D."/>
            <person name="Lopez-Fernandez M."/>
            <person name="Wu X."/>
            <person name="de Brujin I."/>
            <person name="Lundin D."/>
            <person name="Andersson A."/>
            <person name="Bertilsson S."/>
            <person name="Dopson M."/>
        </authorList>
    </citation>
    <scope>NUCLEOTIDE SEQUENCE</scope>
    <source>
        <strain evidence="1">MM415B02562</strain>
    </source>
</reference>
<organism evidence="1">
    <name type="scientific">viral metagenome</name>
    <dbReference type="NCBI Taxonomy" id="1070528"/>
    <lineage>
        <taxon>unclassified sequences</taxon>
        <taxon>metagenomes</taxon>
        <taxon>organismal metagenomes</taxon>
    </lineage>
</organism>
<sequence>MKKINVQISKHVYSGPLRWHGWQVRYDCSNNIGQRYIWDWLMALTEDEALQEAAAWLEIPASEIKVAAPTVYVNGCRIQEAAAWLEIPASG</sequence>
<dbReference type="AlphaFoldDB" id="A0A6M3L3T1"/>